<sequence>MKIYLRPITLKDGNFIVKWRNDEKVKSHCMTKGTVTEESNEAFFKANVETGKYKQFMVECVDKDFPVVSYTIATVYLKDMDYDNKRCELCIFTSSDREWDSTSQSEAIKMLVEKAFNEYGMHKVYSYVFTKFPEEIELLKNAGLAIEAILENEALNEKGEYEDIVRMSVLNQ</sequence>
<dbReference type="PANTHER" id="PTHR43415:SF3">
    <property type="entry name" value="GNAT-FAMILY ACETYLTRANSFERASE"/>
    <property type="match status" value="1"/>
</dbReference>
<dbReference type="InterPro" id="IPR016181">
    <property type="entry name" value="Acyl_CoA_acyltransferase"/>
</dbReference>
<accession>A0AB38UEF1</accession>
<dbReference type="EMBL" id="CP083685">
    <property type="protein sequence ID" value="UYU91323.1"/>
    <property type="molecule type" value="Genomic_DNA"/>
</dbReference>
<feature type="domain" description="N-acetyltransferase" evidence="1">
    <location>
        <begin position="3"/>
        <end position="143"/>
    </location>
</feature>
<dbReference type="SUPFAM" id="SSF55729">
    <property type="entry name" value="Acyl-CoA N-acyltransferases (Nat)"/>
    <property type="match status" value="1"/>
</dbReference>
<dbReference type="RefSeq" id="WP_129655595.1">
    <property type="nucleotide sequence ID" value="NZ_CP083685.1"/>
</dbReference>
<dbReference type="Proteomes" id="UP001162960">
    <property type="component" value="Chromosome"/>
</dbReference>
<protein>
    <submittedName>
        <fullName evidence="2">GNAT family N-acetyltransferase</fullName>
    </submittedName>
</protein>
<proteinExistence type="predicted"/>
<dbReference type="PANTHER" id="PTHR43415">
    <property type="entry name" value="SPERMIDINE N(1)-ACETYLTRANSFERASE"/>
    <property type="match status" value="1"/>
</dbReference>
<name>A0AB38UEF1_BACT4</name>
<dbReference type="AlphaFoldDB" id="A0AB38UEF1"/>
<gene>
    <name evidence="2" type="ORF">KQP74_01430</name>
</gene>
<dbReference type="InterPro" id="IPR000182">
    <property type="entry name" value="GNAT_dom"/>
</dbReference>
<evidence type="ECO:0000313" key="2">
    <source>
        <dbReference type="EMBL" id="UYU91323.1"/>
    </source>
</evidence>
<dbReference type="Gene3D" id="3.40.630.30">
    <property type="match status" value="1"/>
</dbReference>
<dbReference type="GO" id="GO:0016747">
    <property type="term" value="F:acyltransferase activity, transferring groups other than amino-acyl groups"/>
    <property type="evidence" value="ECO:0007669"/>
    <property type="project" value="InterPro"/>
</dbReference>
<evidence type="ECO:0000259" key="1">
    <source>
        <dbReference type="Pfam" id="PF13302"/>
    </source>
</evidence>
<organism evidence="2 3">
    <name type="scientific">Bacteroides thetaiotaomicron</name>
    <dbReference type="NCBI Taxonomy" id="818"/>
    <lineage>
        <taxon>Bacteria</taxon>
        <taxon>Pseudomonadati</taxon>
        <taxon>Bacteroidota</taxon>
        <taxon>Bacteroidia</taxon>
        <taxon>Bacteroidales</taxon>
        <taxon>Bacteroidaceae</taxon>
        <taxon>Bacteroides</taxon>
    </lineage>
</organism>
<reference evidence="2" key="1">
    <citation type="submission" date="2021-06" db="EMBL/GenBank/DDBJ databases">
        <title>Interrogation of the integrated mobile genetic elements in gut-associated Bacteroides with a consensus prediction approach.</title>
        <authorList>
            <person name="Campbell D.E."/>
            <person name="Leigh J.R."/>
            <person name="Kim T."/>
            <person name="England W."/>
            <person name="Whitaker R.J."/>
            <person name="Degnan P.H."/>
        </authorList>
    </citation>
    <scope>NUCLEOTIDE SEQUENCE</scope>
    <source>
        <strain evidence="2">VPI-3443</strain>
    </source>
</reference>
<evidence type="ECO:0000313" key="3">
    <source>
        <dbReference type="Proteomes" id="UP001162960"/>
    </source>
</evidence>
<dbReference type="Pfam" id="PF13302">
    <property type="entry name" value="Acetyltransf_3"/>
    <property type="match status" value="1"/>
</dbReference>